<keyword evidence="7 11" id="KW-1133">Transmembrane helix</keyword>
<evidence type="ECO:0000256" key="7">
    <source>
        <dbReference type="ARBA" id="ARBA00022989"/>
    </source>
</evidence>
<feature type="transmembrane region" description="Helical" evidence="11">
    <location>
        <begin position="165"/>
        <end position="189"/>
    </location>
</feature>
<dbReference type="CDD" id="cd00310">
    <property type="entry name" value="ATP-synt_Fo_a_6"/>
    <property type="match status" value="1"/>
</dbReference>
<comment type="similarity">
    <text evidence="2 11 12">Belongs to the ATPase A chain family.</text>
</comment>
<dbReference type="PRINTS" id="PR00123">
    <property type="entry name" value="ATPASEA"/>
</dbReference>
<dbReference type="SUPFAM" id="SSF81336">
    <property type="entry name" value="F1F0 ATP synthase subunit A"/>
    <property type="match status" value="1"/>
</dbReference>
<evidence type="ECO:0000256" key="10">
    <source>
        <dbReference type="ARBA" id="ARBA00023310"/>
    </source>
</evidence>
<dbReference type="GO" id="GO:0045259">
    <property type="term" value="C:proton-transporting ATP synthase complex"/>
    <property type="evidence" value="ECO:0007669"/>
    <property type="project" value="UniProtKB-KW"/>
</dbReference>
<evidence type="ECO:0000256" key="12">
    <source>
        <dbReference type="RuleBase" id="RU000483"/>
    </source>
</evidence>
<dbReference type="Pfam" id="PF00119">
    <property type="entry name" value="ATP-synt_A"/>
    <property type="match status" value="1"/>
</dbReference>
<dbReference type="EMBL" id="CP017476">
    <property type="protein sequence ID" value="AOW14965.1"/>
    <property type="molecule type" value="Genomic_DNA"/>
</dbReference>
<reference evidence="14 15" key="1">
    <citation type="submission" date="2016-02" db="EMBL/GenBank/DDBJ databases">
        <title>Draft genome sequence of Hydrogenophaga sp. LPB0072.</title>
        <authorList>
            <person name="Shin S.-K."/>
            <person name="Yi H."/>
        </authorList>
    </citation>
    <scope>NUCLEOTIDE SEQUENCE [LARGE SCALE GENOMIC DNA]</scope>
    <source>
        <strain evidence="14 15">LPB0072</strain>
    </source>
</reference>
<protein>
    <recommendedName>
        <fullName evidence="11 12">ATP synthase subunit a</fullName>
    </recommendedName>
    <alternativeName>
        <fullName evidence="11">ATP synthase F0 sector subunit a</fullName>
    </alternativeName>
    <alternativeName>
        <fullName evidence="11">F-ATPase subunit 6</fullName>
    </alternativeName>
</protein>
<evidence type="ECO:0000256" key="9">
    <source>
        <dbReference type="ARBA" id="ARBA00023136"/>
    </source>
</evidence>
<dbReference type="RefSeq" id="WP_066091319.1">
    <property type="nucleotide sequence ID" value="NZ_CP017476.1"/>
</dbReference>
<dbReference type="InterPro" id="IPR000568">
    <property type="entry name" value="ATP_synth_F0_asu"/>
</dbReference>
<dbReference type="InterPro" id="IPR023011">
    <property type="entry name" value="ATP_synth_F0_asu_AS"/>
</dbReference>
<keyword evidence="11" id="KW-1003">Cell membrane</keyword>
<evidence type="ECO:0000256" key="1">
    <source>
        <dbReference type="ARBA" id="ARBA00004141"/>
    </source>
</evidence>
<evidence type="ECO:0000256" key="5">
    <source>
        <dbReference type="ARBA" id="ARBA00022692"/>
    </source>
</evidence>
<sequence>MKTNPFDHDLVWQMGPVLITRPVVTTWGVMAVMLLLSWWVTRRLSVDKPGRVQTFAELMITTLRDEMKSTMKLDPEPFLPMIGTLFLFILFANLTGLVPGAEAPTAALETDLVLALSVFFAVIGWGVQRHGVWGYMKSYAQPNLFVLPLNLLEAVTRVLSMTVRLFGNIMSGMFISAVVLGLAGLLVPIPFMALDLLTGLIQAYIFMILAMVFIAAAAGKSEP</sequence>
<keyword evidence="10 11" id="KW-0066">ATP synthesis</keyword>
<dbReference type="PANTHER" id="PTHR42823">
    <property type="entry name" value="ATP SYNTHASE SUBUNIT A, CHLOROPLASTIC"/>
    <property type="match status" value="1"/>
</dbReference>
<dbReference type="Proteomes" id="UP000185657">
    <property type="component" value="Unassembled WGS sequence"/>
</dbReference>
<name>A0A167HLP4_9BURK</name>
<dbReference type="HAMAP" id="MF_01393">
    <property type="entry name" value="ATP_synth_a_bact"/>
    <property type="match status" value="1"/>
</dbReference>
<accession>A0A167HLP4</accession>
<dbReference type="InterPro" id="IPR035908">
    <property type="entry name" value="F0_ATP_A_sf"/>
</dbReference>
<dbReference type="GO" id="GO:0042777">
    <property type="term" value="P:proton motive force-driven plasma membrane ATP synthesis"/>
    <property type="evidence" value="ECO:0007669"/>
    <property type="project" value="TreeGrafter"/>
</dbReference>
<evidence type="ECO:0000256" key="11">
    <source>
        <dbReference type="HAMAP-Rule" id="MF_01393"/>
    </source>
</evidence>
<dbReference type="EMBL" id="LVWD01000016">
    <property type="protein sequence ID" value="OAD41417.1"/>
    <property type="molecule type" value="Genomic_DNA"/>
</dbReference>
<evidence type="ECO:0000256" key="2">
    <source>
        <dbReference type="ARBA" id="ARBA00006810"/>
    </source>
</evidence>
<keyword evidence="6 11" id="KW-0375">Hydrogen ion transport</keyword>
<evidence type="ECO:0000313" key="14">
    <source>
        <dbReference type="EMBL" id="OAD41417.1"/>
    </source>
</evidence>
<evidence type="ECO:0000256" key="3">
    <source>
        <dbReference type="ARBA" id="ARBA00022448"/>
    </source>
</evidence>
<dbReference type="NCBIfam" id="TIGR01131">
    <property type="entry name" value="ATP_synt_6_or_A"/>
    <property type="match status" value="1"/>
</dbReference>
<evidence type="ECO:0000256" key="4">
    <source>
        <dbReference type="ARBA" id="ARBA00022547"/>
    </source>
</evidence>
<dbReference type="PANTHER" id="PTHR42823:SF3">
    <property type="entry name" value="ATP SYNTHASE SUBUNIT A, CHLOROPLASTIC"/>
    <property type="match status" value="1"/>
</dbReference>
<dbReference type="GO" id="GO:0046933">
    <property type="term" value="F:proton-transporting ATP synthase activity, rotational mechanism"/>
    <property type="evidence" value="ECO:0007669"/>
    <property type="project" value="UniProtKB-UniRule"/>
</dbReference>
<keyword evidence="4 11" id="KW-0138">CF(0)</keyword>
<dbReference type="Proteomes" id="UP000185680">
    <property type="component" value="Chromosome"/>
</dbReference>
<keyword evidence="15" id="KW-1185">Reference proteome</keyword>
<feature type="transmembrane region" description="Helical" evidence="11">
    <location>
        <begin position="110"/>
        <end position="127"/>
    </location>
</feature>
<proteinExistence type="inferred from homology"/>
<dbReference type="GO" id="GO:0005886">
    <property type="term" value="C:plasma membrane"/>
    <property type="evidence" value="ECO:0007669"/>
    <property type="project" value="UniProtKB-SubCell"/>
</dbReference>
<feature type="transmembrane region" description="Helical" evidence="11">
    <location>
        <begin position="201"/>
        <end position="219"/>
    </location>
</feature>
<dbReference type="AlphaFoldDB" id="A0A167HLP4"/>
<dbReference type="STRING" id="1763535.LPB072_21230"/>
<dbReference type="KEGG" id="hyl:LPB072_21230"/>
<dbReference type="Gene3D" id="1.20.120.220">
    <property type="entry name" value="ATP synthase, F0 complex, subunit A"/>
    <property type="match status" value="1"/>
</dbReference>
<reference evidence="13 16" key="2">
    <citation type="submission" date="2016-10" db="EMBL/GenBank/DDBJ databases">
        <title>Hydorgenophaga sp. LPB0072 isolated from gastropod.</title>
        <authorList>
            <person name="Kim E."/>
            <person name="Yi H."/>
        </authorList>
    </citation>
    <scope>NUCLEOTIDE SEQUENCE [LARGE SCALE GENOMIC DNA]</scope>
    <source>
        <strain evidence="13 16">LPB0072</strain>
    </source>
</reference>
<evidence type="ECO:0000313" key="15">
    <source>
        <dbReference type="Proteomes" id="UP000185657"/>
    </source>
</evidence>
<evidence type="ECO:0000256" key="8">
    <source>
        <dbReference type="ARBA" id="ARBA00023065"/>
    </source>
</evidence>
<dbReference type="PROSITE" id="PS00449">
    <property type="entry name" value="ATPASE_A"/>
    <property type="match status" value="1"/>
</dbReference>
<evidence type="ECO:0000313" key="16">
    <source>
        <dbReference type="Proteomes" id="UP000185680"/>
    </source>
</evidence>
<evidence type="ECO:0000256" key="6">
    <source>
        <dbReference type="ARBA" id="ARBA00022781"/>
    </source>
</evidence>
<feature type="transmembrane region" description="Helical" evidence="11">
    <location>
        <begin position="20"/>
        <end position="41"/>
    </location>
</feature>
<evidence type="ECO:0000313" key="13">
    <source>
        <dbReference type="EMBL" id="AOW14965.1"/>
    </source>
</evidence>
<organism evidence="13 16">
    <name type="scientific">Hydrogenophaga crassostreae</name>
    <dbReference type="NCBI Taxonomy" id="1763535"/>
    <lineage>
        <taxon>Bacteria</taxon>
        <taxon>Pseudomonadati</taxon>
        <taxon>Pseudomonadota</taxon>
        <taxon>Betaproteobacteria</taxon>
        <taxon>Burkholderiales</taxon>
        <taxon>Comamonadaceae</taxon>
        <taxon>Hydrogenophaga</taxon>
    </lineage>
</organism>
<feature type="transmembrane region" description="Helical" evidence="11">
    <location>
        <begin position="78"/>
        <end position="98"/>
    </location>
</feature>
<keyword evidence="5 11" id="KW-0812">Transmembrane</keyword>
<keyword evidence="8 11" id="KW-0406">Ion transport</keyword>
<gene>
    <name evidence="11" type="primary">atpB</name>
    <name evidence="13" type="ORF">LPB072_21230</name>
    <name evidence="14" type="ORF">LPB72_12905</name>
</gene>
<keyword evidence="3 11" id="KW-0813">Transport</keyword>
<dbReference type="OrthoDB" id="9789241at2"/>
<comment type="function">
    <text evidence="11 12">Key component of the proton channel; it plays a direct role in the translocation of protons across the membrane.</text>
</comment>
<dbReference type="InterPro" id="IPR045082">
    <property type="entry name" value="ATP_syn_F0_a_bact/chloroplast"/>
</dbReference>
<comment type="subcellular location">
    <subcellularLocation>
        <location evidence="11 12">Cell membrane</location>
        <topology evidence="11 12">Multi-pass membrane protein</topology>
    </subcellularLocation>
    <subcellularLocation>
        <location evidence="1">Membrane</location>
        <topology evidence="1">Multi-pass membrane protein</topology>
    </subcellularLocation>
</comment>
<keyword evidence="9 11" id="KW-0472">Membrane</keyword>